<dbReference type="InterPro" id="IPR045063">
    <property type="entry name" value="Dynamin_N"/>
</dbReference>
<dbReference type="Proteomes" id="UP001530293">
    <property type="component" value="Unassembled WGS sequence"/>
</dbReference>
<dbReference type="InterPro" id="IPR030381">
    <property type="entry name" value="G_DYNAMIN_dom"/>
</dbReference>
<comment type="caution">
    <text evidence="4">The sequence shown here is derived from an EMBL/GenBank/DDBJ whole genome shotgun (WGS) entry which is preliminary data.</text>
</comment>
<evidence type="ECO:0000313" key="5">
    <source>
        <dbReference type="Proteomes" id="UP001530293"/>
    </source>
</evidence>
<name>A0ABD3MY28_9STRA</name>
<keyword evidence="5" id="KW-1185">Reference proteome</keyword>
<dbReference type="InterPro" id="IPR040990">
    <property type="entry name" value="DUF5600"/>
</dbReference>
<dbReference type="Gene3D" id="1.10.268.20">
    <property type="match status" value="1"/>
</dbReference>
<evidence type="ECO:0000256" key="2">
    <source>
        <dbReference type="SAM" id="MobiDB-lite"/>
    </source>
</evidence>
<dbReference type="PROSITE" id="PS51718">
    <property type="entry name" value="G_DYNAMIN_2"/>
    <property type="match status" value="1"/>
</dbReference>
<evidence type="ECO:0000313" key="4">
    <source>
        <dbReference type="EMBL" id="KAL3768790.1"/>
    </source>
</evidence>
<dbReference type="Pfam" id="PF18150">
    <property type="entry name" value="DUF5600"/>
    <property type="match status" value="1"/>
</dbReference>
<dbReference type="PANTHER" id="PTHR11216">
    <property type="entry name" value="EH DOMAIN"/>
    <property type="match status" value="1"/>
</dbReference>
<proteinExistence type="predicted"/>
<gene>
    <name evidence="4" type="ORF">ACHAWU_006891</name>
</gene>
<feature type="compositionally biased region" description="Low complexity" evidence="2">
    <location>
        <begin position="1"/>
        <end position="15"/>
    </location>
</feature>
<evidence type="ECO:0000256" key="1">
    <source>
        <dbReference type="ARBA" id="ARBA00004481"/>
    </source>
</evidence>
<evidence type="ECO:0000259" key="3">
    <source>
        <dbReference type="PROSITE" id="PS51718"/>
    </source>
</evidence>
<feature type="region of interest" description="Disordered" evidence="2">
    <location>
        <begin position="614"/>
        <end position="670"/>
    </location>
</feature>
<reference evidence="4 5" key="1">
    <citation type="submission" date="2024-10" db="EMBL/GenBank/DDBJ databases">
        <title>Updated reference genomes for cyclostephanoid diatoms.</title>
        <authorList>
            <person name="Roberts W.R."/>
            <person name="Alverson A.J."/>
        </authorList>
    </citation>
    <scope>NUCLEOTIDE SEQUENCE [LARGE SCALE GENOMIC DNA]</scope>
    <source>
        <strain evidence="4 5">AJA232-27</strain>
    </source>
</reference>
<dbReference type="EMBL" id="JALLBG020000062">
    <property type="protein sequence ID" value="KAL3768790.1"/>
    <property type="molecule type" value="Genomic_DNA"/>
</dbReference>
<dbReference type="GO" id="GO:0010008">
    <property type="term" value="C:endosome membrane"/>
    <property type="evidence" value="ECO:0007669"/>
    <property type="project" value="UniProtKB-SubCell"/>
</dbReference>
<dbReference type="AlphaFoldDB" id="A0ABD3MY28"/>
<feature type="region of interest" description="Disordered" evidence="2">
    <location>
        <begin position="1"/>
        <end position="62"/>
    </location>
</feature>
<dbReference type="InterPro" id="IPR027417">
    <property type="entry name" value="P-loop_NTPase"/>
</dbReference>
<feature type="domain" description="Dynamin-type G" evidence="3">
    <location>
        <begin position="111"/>
        <end position="383"/>
    </location>
</feature>
<dbReference type="CDD" id="cd09913">
    <property type="entry name" value="EHD"/>
    <property type="match status" value="1"/>
</dbReference>
<organism evidence="4 5">
    <name type="scientific">Discostella pseudostelligera</name>
    <dbReference type="NCBI Taxonomy" id="259834"/>
    <lineage>
        <taxon>Eukaryota</taxon>
        <taxon>Sar</taxon>
        <taxon>Stramenopiles</taxon>
        <taxon>Ochrophyta</taxon>
        <taxon>Bacillariophyta</taxon>
        <taxon>Coscinodiscophyceae</taxon>
        <taxon>Thalassiosirophycidae</taxon>
        <taxon>Stephanodiscales</taxon>
        <taxon>Stephanodiscaceae</taxon>
        <taxon>Discostella</taxon>
    </lineage>
</organism>
<accession>A0ABD3MY28</accession>
<protein>
    <recommendedName>
        <fullName evidence="3">Dynamin-type G domain-containing protein</fullName>
    </recommendedName>
</protein>
<dbReference type="SUPFAM" id="SSF52540">
    <property type="entry name" value="P-loop containing nucleoside triphosphate hydrolases"/>
    <property type="match status" value="1"/>
</dbReference>
<dbReference type="Pfam" id="PF00350">
    <property type="entry name" value="Dynamin_N"/>
    <property type="match status" value="1"/>
</dbReference>
<comment type="subcellular location">
    <subcellularLocation>
        <location evidence="1">Endosome membrane</location>
        <topology evidence="1">Peripheral membrane protein</topology>
    </subcellularLocation>
</comment>
<sequence>MPMQSISSASDSSLSAGREASNLDGEFNRDELVMRDSTTCGVSNVPGEELQHESSSSNNDDAYDAVDASSSFIVKRLKELYQNHVLDAEKLYHLHFNFCLPTDGEIKESEFDATPMVLLIGQYSTGKTTFLNHLLGEDFPGMHIGPEPTTDKFMALYYGGDGNTDGNKKFNSGFKKRNNSNDDDSIQHSVVTDDVRASGRLVKGNTLTVTPNLPFSSLSQFGSAFLNHFVGSSCNSPLLKRITFIDTPGVLSGEKQRINRTYDFGRVAKWFADRSDLILLLFDAHKLDISDEFKNVIDTIRLYNDDKIRCVLNKADCVTREQLVRVYGSLMWSMGKIFDSPEVVRVYTGSYWNGALINSDFKRMFEKDEKLLVRELIDLPRCAAERKVNQMVNRIRLVKVHVCLLGALSKMTPRLFGKKKSRDKILNDIGIIMDNVRVEFDLSKGDMPDPKEFAKCLKNFSDFSAFPPTDRALIKRLDLLIANDIPSIVRDADDIRFGRKSAVEEPKFDESLDPSIIVQSQPCAEGKSENARGIRGVLGKFILMFLLSLSVAEGLYYWTFSTPAYSLEELSIGWRQIIRAANDHPIVLKAQSKIEKLSAGQLFQTPALSESVPLSEIRSDNSEVELPAPSESVPISEIRSDNSGEAELPALSESVPISEIRSDNSGEAEL</sequence>
<dbReference type="PANTHER" id="PTHR11216:SF31">
    <property type="entry name" value="AT21416P"/>
    <property type="match status" value="1"/>
</dbReference>
<dbReference type="Gene3D" id="3.40.50.300">
    <property type="entry name" value="P-loop containing nucleotide triphosphate hydrolases"/>
    <property type="match status" value="1"/>
</dbReference>